<dbReference type="AlphaFoldDB" id="A0A2T2WVP2"/>
<evidence type="ECO:0000313" key="2">
    <source>
        <dbReference type="Proteomes" id="UP000242972"/>
    </source>
</evidence>
<evidence type="ECO:0000313" key="1">
    <source>
        <dbReference type="EMBL" id="PSR26311.1"/>
    </source>
</evidence>
<protein>
    <submittedName>
        <fullName evidence="1">Short-chain dehydrogenase</fullName>
    </submittedName>
</protein>
<dbReference type="InterPro" id="IPR036291">
    <property type="entry name" value="NAD(P)-bd_dom_sf"/>
</dbReference>
<organism evidence="1 2">
    <name type="scientific">Sulfobacillus benefaciens</name>
    <dbReference type="NCBI Taxonomy" id="453960"/>
    <lineage>
        <taxon>Bacteria</taxon>
        <taxon>Bacillati</taxon>
        <taxon>Bacillota</taxon>
        <taxon>Clostridia</taxon>
        <taxon>Eubacteriales</taxon>
        <taxon>Clostridiales Family XVII. Incertae Sedis</taxon>
        <taxon>Sulfobacillus</taxon>
    </lineage>
</organism>
<dbReference type="EMBL" id="PXYW01000126">
    <property type="protein sequence ID" value="PSR26311.1"/>
    <property type="molecule type" value="Genomic_DNA"/>
</dbReference>
<name>A0A2T2WVP2_9FIRM</name>
<sequence>MDNPIGWARRALVLGSTGMLMSLCIELVNQGITVAAIARTPEGLDRLQLKSQGLEGRVVPMALDYHNLNRLSHWIAHFQLIEGPLDVVVAWIHPPAVPVLETIVAEVHAYRNMPWQLVHVVGSQNALNPFSWRPSPPAKYQQVTLGFKIESGVSRWLTDQEIVNGVYGAIVGGQEFSVVGTLTPWEKRP</sequence>
<dbReference type="Gene3D" id="3.40.50.720">
    <property type="entry name" value="NAD(P)-binding Rossmann-like Domain"/>
    <property type="match status" value="1"/>
</dbReference>
<dbReference type="SUPFAM" id="SSF51735">
    <property type="entry name" value="NAD(P)-binding Rossmann-fold domains"/>
    <property type="match status" value="1"/>
</dbReference>
<accession>A0A2T2WVP2</accession>
<comment type="caution">
    <text evidence="1">The sequence shown here is derived from an EMBL/GenBank/DDBJ whole genome shotgun (WGS) entry which is preliminary data.</text>
</comment>
<dbReference type="Proteomes" id="UP000242972">
    <property type="component" value="Unassembled WGS sequence"/>
</dbReference>
<reference evidence="1 2" key="1">
    <citation type="journal article" date="2014" name="BMC Genomics">
        <title>Comparison of environmental and isolate Sulfobacillus genomes reveals diverse carbon, sulfur, nitrogen, and hydrogen metabolisms.</title>
        <authorList>
            <person name="Justice N.B."/>
            <person name="Norman A."/>
            <person name="Brown C.T."/>
            <person name="Singh A."/>
            <person name="Thomas B.C."/>
            <person name="Banfield J.F."/>
        </authorList>
    </citation>
    <scope>NUCLEOTIDE SEQUENCE [LARGE SCALE GENOMIC DNA]</scope>
    <source>
        <strain evidence="1">AMDSBA4</strain>
    </source>
</reference>
<proteinExistence type="predicted"/>
<gene>
    <name evidence="1" type="ORF">C7B46_20055</name>
</gene>